<dbReference type="RefSeq" id="WP_022527504.1">
    <property type="nucleotide sequence ID" value="NZ_AVQC01000027.1"/>
</dbReference>
<sequence length="62" mass="6785">MSEKLTIANPEDGNRPLSYQALSHGIDEIRLGDMGITDAVWRGPHSELVALARRILDAEAGR</sequence>
<comment type="caution">
    <text evidence="1">The sequence shown here is derived from an EMBL/GenBank/DDBJ whole genome shotgun (WGS) entry which is preliminary data.</text>
</comment>
<name>A0A0L7CS82_BIFBR</name>
<proteinExistence type="predicted"/>
<organism evidence="1 2">
    <name type="scientific">Bifidobacterium breve MCC 1114</name>
    <dbReference type="NCBI Taxonomy" id="1365964"/>
    <lineage>
        <taxon>Bacteria</taxon>
        <taxon>Bacillati</taxon>
        <taxon>Actinomycetota</taxon>
        <taxon>Actinomycetes</taxon>
        <taxon>Bifidobacteriales</taxon>
        <taxon>Bifidobacteriaceae</taxon>
        <taxon>Bifidobacterium</taxon>
    </lineage>
</organism>
<protein>
    <submittedName>
        <fullName evidence="1">Uncharacterized protein</fullName>
    </submittedName>
</protein>
<dbReference type="PATRIC" id="fig|1365964.3.peg.2193"/>
<evidence type="ECO:0000313" key="1">
    <source>
        <dbReference type="EMBL" id="KOA62604.1"/>
    </source>
</evidence>
<reference evidence="1 2" key="1">
    <citation type="journal article" date="2015" name="Int J Genomics">
        <title>Comparative Genomics Revealed Genetic Diversity and Species/Strain-Level Differences in Carbohydrate Metabolism of Three Probiotic Bifidobacterial Species.</title>
        <authorList>
            <person name="Odamaki T."/>
            <person name="Horigome A."/>
            <person name="Sugahara H."/>
            <person name="Hashikura N."/>
            <person name="Minami J."/>
            <person name="Xiao J.Z."/>
            <person name="Abe F."/>
        </authorList>
    </citation>
    <scope>NUCLEOTIDE SEQUENCE [LARGE SCALE GENOMIC DNA]</scope>
    <source>
        <strain evidence="1 2">MCC 1114</strain>
    </source>
</reference>
<gene>
    <name evidence="1" type="ORF">BBM1114_10835</name>
</gene>
<dbReference type="AlphaFoldDB" id="A0A0L7CS82"/>
<accession>A0A0L7CS82</accession>
<evidence type="ECO:0000313" key="2">
    <source>
        <dbReference type="Proteomes" id="UP000036802"/>
    </source>
</evidence>
<dbReference type="Proteomes" id="UP000036802">
    <property type="component" value="Unassembled WGS sequence"/>
</dbReference>
<dbReference type="EMBL" id="AVQC01000027">
    <property type="protein sequence ID" value="KOA62604.1"/>
    <property type="molecule type" value="Genomic_DNA"/>
</dbReference>